<dbReference type="GO" id="GO:0016628">
    <property type="term" value="F:oxidoreductase activity, acting on the CH-CH group of donors, NAD or NADP as acceptor"/>
    <property type="evidence" value="ECO:0007669"/>
    <property type="project" value="InterPro"/>
</dbReference>
<dbReference type="InterPro" id="IPR011777">
    <property type="entry name" value="Geranylgeranyl_Rdtase_fam"/>
</dbReference>
<comment type="caution">
    <text evidence="2">The sequence shown here is derived from an EMBL/GenBank/DDBJ whole genome shotgun (WGS) entry which is preliminary data.</text>
</comment>
<evidence type="ECO:0000259" key="1">
    <source>
        <dbReference type="Pfam" id="PF01494"/>
    </source>
</evidence>
<dbReference type="PRINTS" id="PR00420">
    <property type="entry name" value="RNGMNOXGNASE"/>
</dbReference>
<reference evidence="3" key="2">
    <citation type="journal article" date="2017" name="Genome Announc.">
        <title>Draft genome sequence of Paludibacter jiangxiensis NM7(T), a propionate-producing fermentative bacterium.</title>
        <authorList>
            <person name="Qiu Y.-L."/>
            <person name="Tourlousse D.M."/>
            <person name="Matsuura N."/>
            <person name="Ohashi A."/>
            <person name="Sekiguchi Y."/>
        </authorList>
    </citation>
    <scope>NUCLEOTIDE SEQUENCE [LARGE SCALE GENOMIC DNA]</scope>
    <source>
        <strain evidence="3">NM7</strain>
    </source>
</reference>
<dbReference type="InterPro" id="IPR036188">
    <property type="entry name" value="FAD/NAD-bd_sf"/>
</dbReference>
<feature type="domain" description="FAD-binding" evidence="1">
    <location>
        <begin position="4"/>
        <end position="181"/>
    </location>
</feature>
<accession>A0A170ZY56</accession>
<dbReference type="Proteomes" id="UP000076586">
    <property type="component" value="Unassembled WGS sequence"/>
</dbReference>
<dbReference type="SUPFAM" id="SSF51905">
    <property type="entry name" value="FAD/NAD(P)-binding domain"/>
    <property type="match status" value="1"/>
</dbReference>
<dbReference type="Gene3D" id="3.50.50.60">
    <property type="entry name" value="FAD/NAD(P)-binding domain"/>
    <property type="match status" value="1"/>
</dbReference>
<dbReference type="Pfam" id="PF01494">
    <property type="entry name" value="FAD_binding_3"/>
    <property type="match status" value="1"/>
</dbReference>
<dbReference type="RefSeq" id="WP_068704022.1">
    <property type="nucleotide sequence ID" value="NZ_BDCR01000003.1"/>
</dbReference>
<dbReference type="PANTHER" id="PTHR42685:SF22">
    <property type="entry name" value="CONDITIONED MEDIUM FACTOR RECEPTOR 1"/>
    <property type="match status" value="1"/>
</dbReference>
<dbReference type="NCBIfam" id="TIGR02032">
    <property type="entry name" value="GG-red-SF"/>
    <property type="match status" value="1"/>
</dbReference>
<dbReference type="PANTHER" id="PTHR42685">
    <property type="entry name" value="GERANYLGERANYL DIPHOSPHATE REDUCTASE"/>
    <property type="match status" value="1"/>
</dbReference>
<protein>
    <submittedName>
        <fullName evidence="2">Geranylgeranyl reductase family</fullName>
    </submittedName>
</protein>
<dbReference type="InterPro" id="IPR050407">
    <property type="entry name" value="Geranylgeranyl_reductase"/>
</dbReference>
<gene>
    <name evidence="2" type="ORF">PJIAN_3446</name>
</gene>
<sequence length="378" mass="42710">MKEFDVLIIGGGPSGAMTGIELQKHGFNTCIIDKASFPREKLCGGGLTLKTIELLDTYCPELDKSAFILGQSDNVDFYYKTDQITHTKINTPYFFTDRKLLDTSLIELYKEKGGTLLENTRINAKDINFTENVILLGNDSLRYKYLIGACGCSSLLTKPFGISRNDYFCVEARVAKETTEEQPFRIYLGPVQNGYGWYFPKNDHDVIGVGGKNTNKTLPKQAELFFQEVTKTTGLPSKGAFIPSGKKINALSVMDNTILVGDAAGFIDPITGEGLYYALLSGIFASESVLEASGNPKRSLQKIYTCKCSKIKKNMKWGYLYHKFLHADTVTPYFIKALQDHPHFVKYYLEDVISTYRFNYKNFIWKYFIKIRKSLHAQ</sequence>
<reference evidence="3" key="1">
    <citation type="submission" date="2016-04" db="EMBL/GenBank/DDBJ databases">
        <title>Draft genome sequence of Paludibacter jiangxiensis strain NM7.</title>
        <authorList>
            <person name="Qiu Y."/>
            <person name="Matsuura N."/>
            <person name="Ohashi A."/>
            <person name="Tourlousse M.D."/>
            <person name="Sekiguchi Y."/>
        </authorList>
    </citation>
    <scope>NUCLEOTIDE SEQUENCE [LARGE SCALE GENOMIC DNA]</scope>
    <source>
        <strain evidence="3">NM7</strain>
    </source>
</reference>
<name>A0A170ZY56_9BACT</name>
<dbReference type="STRING" id="681398.PJIAN_3446"/>
<dbReference type="GO" id="GO:0071949">
    <property type="term" value="F:FAD binding"/>
    <property type="evidence" value="ECO:0007669"/>
    <property type="project" value="InterPro"/>
</dbReference>
<organism evidence="2 3">
    <name type="scientific">Paludibacter jiangxiensis</name>
    <dbReference type="NCBI Taxonomy" id="681398"/>
    <lineage>
        <taxon>Bacteria</taxon>
        <taxon>Pseudomonadati</taxon>
        <taxon>Bacteroidota</taxon>
        <taxon>Bacteroidia</taxon>
        <taxon>Bacteroidales</taxon>
        <taxon>Paludibacteraceae</taxon>
        <taxon>Paludibacter</taxon>
    </lineage>
</organism>
<evidence type="ECO:0000313" key="3">
    <source>
        <dbReference type="Proteomes" id="UP000076586"/>
    </source>
</evidence>
<dbReference type="InterPro" id="IPR002938">
    <property type="entry name" value="FAD-bd"/>
</dbReference>
<keyword evidence="3" id="KW-1185">Reference proteome</keyword>
<evidence type="ECO:0000313" key="2">
    <source>
        <dbReference type="EMBL" id="GAT63132.1"/>
    </source>
</evidence>
<dbReference type="AlphaFoldDB" id="A0A170ZY56"/>
<dbReference type="EMBL" id="BDCR01000003">
    <property type="protein sequence ID" value="GAT63132.1"/>
    <property type="molecule type" value="Genomic_DNA"/>
</dbReference>
<dbReference type="OrthoDB" id="9766816at2"/>
<proteinExistence type="predicted"/>